<dbReference type="WBParaSite" id="nRc.2.0.1.t40143-RA">
    <property type="protein sequence ID" value="nRc.2.0.1.t40143-RA"/>
    <property type="gene ID" value="nRc.2.0.1.g40143"/>
</dbReference>
<dbReference type="AlphaFoldDB" id="A0A915KR24"/>
<proteinExistence type="predicted"/>
<protein>
    <submittedName>
        <fullName evidence="2">Uncharacterized protein</fullName>
    </submittedName>
</protein>
<reference evidence="2" key="1">
    <citation type="submission" date="2022-11" db="UniProtKB">
        <authorList>
            <consortium name="WormBaseParasite"/>
        </authorList>
    </citation>
    <scope>IDENTIFICATION</scope>
</reference>
<evidence type="ECO:0000313" key="1">
    <source>
        <dbReference type="Proteomes" id="UP000887565"/>
    </source>
</evidence>
<name>A0A915KR24_ROMCU</name>
<evidence type="ECO:0000313" key="2">
    <source>
        <dbReference type="WBParaSite" id="nRc.2.0.1.t40143-RA"/>
    </source>
</evidence>
<accession>A0A915KR24</accession>
<organism evidence="1 2">
    <name type="scientific">Romanomermis culicivorax</name>
    <name type="common">Nematode worm</name>
    <dbReference type="NCBI Taxonomy" id="13658"/>
    <lineage>
        <taxon>Eukaryota</taxon>
        <taxon>Metazoa</taxon>
        <taxon>Ecdysozoa</taxon>
        <taxon>Nematoda</taxon>
        <taxon>Enoplea</taxon>
        <taxon>Dorylaimia</taxon>
        <taxon>Mermithida</taxon>
        <taxon>Mermithoidea</taxon>
        <taxon>Mermithidae</taxon>
        <taxon>Romanomermis</taxon>
    </lineage>
</organism>
<keyword evidence="1" id="KW-1185">Reference proteome</keyword>
<sequence>RPQNAQLLKLLRQVVFYYSQGQKLYLVRKANYITVSEADVITSDEIDRMQIEEASKQNVSNIYPYFNINKMCRITENIWIRLDKKFVWEEICGMEHKKNTTFEKMKNSSKPPKALPEWLLDNTQSSFEPLVNQTISVVKACCGPGGVKPKRGKAINWTEADCKVLLPLVTSLRNEETRKIDHEVLLSHWNDLIASTSMFSTPRSAAGFLAKNRELERRGNLTQGIATQPVAEEPQLEPQVHKEVGSVREAQLEAEMPPVEGTQPVLLVEMAPIEGKLIPNNVDAAQAEIFRAELEKAFKEAARIQKRAPLKLMWYNRMPQRYLEYIAISEVVRGNLDMKTRNLFYPNRYVEGCPRWVKWFVGLETKINNKDETIKINQQASNPKVMLGWVVGNKEENQKTTNRQNIRIWAREAI</sequence>
<dbReference type="Proteomes" id="UP000887565">
    <property type="component" value="Unplaced"/>
</dbReference>